<dbReference type="SUPFAM" id="SSF53756">
    <property type="entry name" value="UDP-Glycosyltransferase/glycogen phosphorylase"/>
    <property type="match status" value="1"/>
</dbReference>
<dbReference type="EMBL" id="JBBMFN010000005">
    <property type="protein sequence ID" value="MEQ2464910.1"/>
    <property type="molecule type" value="Genomic_DNA"/>
</dbReference>
<evidence type="ECO:0000256" key="2">
    <source>
        <dbReference type="ARBA" id="ARBA00023277"/>
    </source>
</evidence>
<feature type="domain" description="Glycosyl transferase family 1" evidence="4">
    <location>
        <begin position="621"/>
        <end position="783"/>
    </location>
</feature>
<sequence length="817" mass="93762">MNGSYFQLIVINNIPFMNYFSEDKNKKREFYEHTIQYINFLFLTEKNNSPYIIQLVVPPIYMEILDLQSFREEMTEFLEKENCNVELLTYWQQKDKNLLKIMKSLIQDNRIELLASPASFSQVSNASTSTGVQLQMEMGLSIIDDYIEYRPKGFWFPEGYFSPGLDLYLQKEKLTYSYLNSVTINHSDPLPSDVGLAVESPHHVVFFPVEESLYQIFQEKNPQKQIWDKAIMEVLESYNHYTNESILSLPIDLESYVKIGEELNKSIRYLCDEGYMVHITPETYLNQFSQGMDHVHLCSSFLDQHRESQIKNQSDIYASLAFVEKELHQWRQVLLSNEAKSVQKQLEKEWLLLSALLYQDNWTAEEASSYLEAANQLSIFMKGPIDKEWMSLREKVHPILNTTIQMNNPKINEIIPSNKKKALILSWEYPPNIVGGLGTHVVGLTNSLIKNGYEVHLITAQDMQKKAEDVEEKNGLFVYRVKPIYSIEQNFIHWIGGLNLAMWDKAIELGKKTTFDLIQAHDWLVGAAAISLKDQLNIPLIATIHATEHGRNGGIYTEMQKFIHGKERQLIHAADSLIVCSEYMQDEVMSIFEVEQSKINIIPNGIESMQIENASFPSVESLHLDKNKKIIFAMGRMVKEKGFGTLLEAARKLHKKRSDLYFVIAGVGPMYEEYQRFIERNGLSECVQLIGYLHGEQKNAFYAHANIVVIPSSYEPFGIVALESLIFAVPTIVSHTGGLKGIIKNGETGLFMEPNNADNLVENIEYLLENPTEGKTIGKNGQKLVSQLFSWNRIGEETKRVFDELLVNTKVNESISN</sequence>
<evidence type="ECO:0000256" key="3">
    <source>
        <dbReference type="RuleBase" id="RU361196"/>
    </source>
</evidence>
<keyword evidence="2 3" id="KW-0119">Carbohydrate metabolism</keyword>
<dbReference type="Pfam" id="PF13439">
    <property type="entry name" value="Glyco_transf_4"/>
    <property type="match status" value="1"/>
</dbReference>
<dbReference type="Pfam" id="PF00534">
    <property type="entry name" value="Glycos_transf_1"/>
    <property type="match status" value="1"/>
</dbReference>
<gene>
    <name evidence="7" type="ORF">WMO63_04400</name>
</gene>
<dbReference type="Gene3D" id="3.40.50.2000">
    <property type="entry name" value="Glycogen Phosphorylase B"/>
    <property type="match status" value="2"/>
</dbReference>
<name>A0ABV1EUY1_9BACI</name>
<dbReference type="GO" id="GO:0016757">
    <property type="term" value="F:glycosyltransferase activity"/>
    <property type="evidence" value="ECO:0007669"/>
    <property type="project" value="UniProtKB-KW"/>
</dbReference>
<keyword evidence="7" id="KW-0328">Glycosyltransferase</keyword>
<dbReference type="PANTHER" id="PTHR45947">
    <property type="entry name" value="SULFOQUINOVOSYL TRANSFERASE SQD2"/>
    <property type="match status" value="1"/>
</dbReference>
<dbReference type="CDD" id="cd03801">
    <property type="entry name" value="GT4_PimA-like"/>
    <property type="match status" value="1"/>
</dbReference>
<evidence type="ECO:0000259" key="5">
    <source>
        <dbReference type="Pfam" id="PF03065"/>
    </source>
</evidence>
<evidence type="ECO:0000259" key="6">
    <source>
        <dbReference type="Pfam" id="PF13439"/>
    </source>
</evidence>
<dbReference type="Proteomes" id="UP001465426">
    <property type="component" value="Unassembled WGS sequence"/>
</dbReference>
<keyword evidence="8" id="KW-1185">Reference proteome</keyword>
<dbReference type="RefSeq" id="WP_349204356.1">
    <property type="nucleotide sequence ID" value="NZ_JBBMFN010000005.1"/>
</dbReference>
<organism evidence="7 8">
    <name type="scientific">Niallia hominis</name>
    <dbReference type="NCBI Taxonomy" id="3133173"/>
    <lineage>
        <taxon>Bacteria</taxon>
        <taxon>Bacillati</taxon>
        <taxon>Bacillota</taxon>
        <taxon>Bacilli</taxon>
        <taxon>Bacillales</taxon>
        <taxon>Bacillaceae</taxon>
        <taxon>Niallia</taxon>
    </lineage>
</organism>
<dbReference type="Gene3D" id="3.20.110.10">
    <property type="entry name" value="Glycoside hydrolase 38, N terminal domain"/>
    <property type="match status" value="1"/>
</dbReference>
<dbReference type="InterPro" id="IPR028098">
    <property type="entry name" value="Glyco_trans_4-like_N"/>
</dbReference>
<comment type="similarity">
    <text evidence="1 3">Belongs to the glycosyl hydrolase 57 family.</text>
</comment>
<dbReference type="Pfam" id="PF03065">
    <property type="entry name" value="Glyco_hydro_57"/>
    <property type="match status" value="1"/>
</dbReference>
<dbReference type="InterPro" id="IPR004300">
    <property type="entry name" value="Glyco_hydro_57_N"/>
</dbReference>
<accession>A0ABV1EUY1</accession>
<protein>
    <submittedName>
        <fullName evidence="7">Glycosyltransferase</fullName>
        <ecNumber evidence="7">2.4.-.-</ecNumber>
    </submittedName>
</protein>
<evidence type="ECO:0000256" key="1">
    <source>
        <dbReference type="ARBA" id="ARBA00006821"/>
    </source>
</evidence>
<reference evidence="7 8" key="1">
    <citation type="submission" date="2024-03" db="EMBL/GenBank/DDBJ databases">
        <title>Human intestinal bacterial collection.</title>
        <authorList>
            <person name="Pauvert C."/>
            <person name="Hitch T.C.A."/>
            <person name="Clavel T."/>
        </authorList>
    </citation>
    <scope>NUCLEOTIDE SEQUENCE [LARGE SCALE GENOMIC DNA]</scope>
    <source>
        <strain evidence="7 8">CLA-SR-H024</strain>
    </source>
</reference>
<proteinExistence type="inferred from homology"/>
<dbReference type="InterPro" id="IPR027291">
    <property type="entry name" value="Glyco_hydro_38_N_sf"/>
</dbReference>
<dbReference type="SUPFAM" id="SSF88713">
    <property type="entry name" value="Glycoside hydrolase/deacetylase"/>
    <property type="match status" value="1"/>
</dbReference>
<feature type="domain" description="Glycosyltransferase subfamily 4-like N-terminal" evidence="6">
    <location>
        <begin position="434"/>
        <end position="607"/>
    </location>
</feature>
<feature type="domain" description="Glycoside hydrolase family 57 N-terminal" evidence="5">
    <location>
        <begin position="61"/>
        <end position="180"/>
    </location>
</feature>
<dbReference type="InterPro" id="IPR011330">
    <property type="entry name" value="Glyco_hydro/deAcase_b/a-brl"/>
</dbReference>
<evidence type="ECO:0000313" key="8">
    <source>
        <dbReference type="Proteomes" id="UP001465426"/>
    </source>
</evidence>
<keyword evidence="7" id="KW-0808">Transferase</keyword>
<dbReference type="EC" id="2.4.-.-" evidence="7"/>
<evidence type="ECO:0000313" key="7">
    <source>
        <dbReference type="EMBL" id="MEQ2464910.1"/>
    </source>
</evidence>
<comment type="caution">
    <text evidence="7">The sequence shown here is derived from an EMBL/GenBank/DDBJ whole genome shotgun (WGS) entry which is preliminary data.</text>
</comment>
<dbReference type="InterPro" id="IPR050194">
    <property type="entry name" value="Glycosyltransferase_grp1"/>
</dbReference>
<dbReference type="InterPro" id="IPR001296">
    <property type="entry name" value="Glyco_trans_1"/>
</dbReference>
<evidence type="ECO:0000259" key="4">
    <source>
        <dbReference type="Pfam" id="PF00534"/>
    </source>
</evidence>
<dbReference type="PANTHER" id="PTHR45947:SF3">
    <property type="entry name" value="SULFOQUINOVOSYL TRANSFERASE SQD2"/>
    <property type="match status" value="1"/>
</dbReference>